<evidence type="ECO:0000256" key="4">
    <source>
        <dbReference type="ARBA" id="ARBA00022452"/>
    </source>
</evidence>
<dbReference type="InterPro" id="IPR051906">
    <property type="entry name" value="TolC-like"/>
</dbReference>
<keyword evidence="5" id="KW-0812">Transmembrane</keyword>
<evidence type="ECO:0000313" key="10">
    <source>
        <dbReference type="Proteomes" id="UP000283855"/>
    </source>
</evidence>
<keyword evidence="6" id="KW-0472">Membrane</keyword>
<dbReference type="Pfam" id="PF02321">
    <property type="entry name" value="OEP"/>
    <property type="match status" value="2"/>
</dbReference>
<comment type="subcellular location">
    <subcellularLocation>
        <location evidence="1">Cell outer membrane</location>
    </subcellularLocation>
</comment>
<accession>A0A413SVK7</accession>
<sequence>MITTKQKYLATLTFCACTLSVQAQEAWSLKQCIDYAIEHNLTIKQQEASRDQSEVELNTAKWSRLPDLNGSASHSFNFGRSLQADNTYQSINTQNTGLNLTTSVPLFTGMQIPHSISLAKLNLKAAIEDLNKAKEDISIQVASAYLQVLFNEELAKVAHQQVSLSQEMLKQKEAYYQNGKASEAEWREAQSRVAQDQLSAVQADNNYQLALLDLSQLLELPSPDDFRIVSPEVDEQALTVSLTSPTEIYSQAVLSKPSILAAQYRLEGARHNIRIAQSRYYPQLNFGAGLSTNYYNVSGRENGNFGAQLRDNFSQYIGLSLSIPIFNRFSTRNQVRSARIQQSNLNWQLEESKKTLYKEIQQAYYNALGAESKLQSSRTADEAAEASFLLMKEKYANGKANATEYNEARTNWMKAVSDRIQAKYDFIFRTKILDFYKGVPLTL</sequence>
<protein>
    <submittedName>
        <fullName evidence="9">TolC family protein</fullName>
    </submittedName>
</protein>
<dbReference type="EMBL" id="QSFT01000045">
    <property type="protein sequence ID" value="RHA73095.1"/>
    <property type="molecule type" value="Genomic_DNA"/>
</dbReference>
<dbReference type="PANTHER" id="PTHR30026">
    <property type="entry name" value="OUTER MEMBRANE PROTEIN TOLC"/>
    <property type="match status" value="1"/>
</dbReference>
<evidence type="ECO:0000256" key="7">
    <source>
        <dbReference type="ARBA" id="ARBA00023237"/>
    </source>
</evidence>
<organism evidence="9 10">
    <name type="scientific">Phocaeicola coprophilus</name>
    <dbReference type="NCBI Taxonomy" id="387090"/>
    <lineage>
        <taxon>Bacteria</taxon>
        <taxon>Pseudomonadati</taxon>
        <taxon>Bacteroidota</taxon>
        <taxon>Bacteroidia</taxon>
        <taxon>Bacteroidales</taxon>
        <taxon>Bacteroidaceae</taxon>
        <taxon>Phocaeicola</taxon>
    </lineage>
</organism>
<feature type="chain" id="PRO_5018996617" evidence="8">
    <location>
        <begin position="24"/>
        <end position="443"/>
    </location>
</feature>
<comment type="similarity">
    <text evidence="2">Belongs to the outer membrane factor (OMF) (TC 1.B.17) family.</text>
</comment>
<dbReference type="Proteomes" id="UP000283855">
    <property type="component" value="Unassembled WGS sequence"/>
</dbReference>
<keyword evidence="7" id="KW-0998">Cell outer membrane</keyword>
<dbReference type="SUPFAM" id="SSF56954">
    <property type="entry name" value="Outer membrane efflux proteins (OEP)"/>
    <property type="match status" value="1"/>
</dbReference>
<keyword evidence="8" id="KW-0732">Signal</keyword>
<name>A0A413SVK7_9BACT</name>
<evidence type="ECO:0000256" key="3">
    <source>
        <dbReference type="ARBA" id="ARBA00022448"/>
    </source>
</evidence>
<dbReference type="InterPro" id="IPR003423">
    <property type="entry name" value="OMP_efflux"/>
</dbReference>
<dbReference type="GO" id="GO:0015288">
    <property type="term" value="F:porin activity"/>
    <property type="evidence" value="ECO:0007669"/>
    <property type="project" value="TreeGrafter"/>
</dbReference>
<evidence type="ECO:0000256" key="6">
    <source>
        <dbReference type="ARBA" id="ARBA00023136"/>
    </source>
</evidence>
<dbReference type="GO" id="GO:0009279">
    <property type="term" value="C:cell outer membrane"/>
    <property type="evidence" value="ECO:0007669"/>
    <property type="project" value="UniProtKB-SubCell"/>
</dbReference>
<dbReference type="Gene3D" id="1.20.1600.10">
    <property type="entry name" value="Outer membrane efflux proteins (OEP)"/>
    <property type="match status" value="1"/>
</dbReference>
<proteinExistence type="inferred from homology"/>
<evidence type="ECO:0000256" key="5">
    <source>
        <dbReference type="ARBA" id="ARBA00022692"/>
    </source>
</evidence>
<reference evidence="9 10" key="1">
    <citation type="submission" date="2018-08" db="EMBL/GenBank/DDBJ databases">
        <title>A genome reference for cultivated species of the human gut microbiota.</title>
        <authorList>
            <person name="Zou Y."/>
            <person name="Xue W."/>
            <person name="Luo G."/>
        </authorList>
    </citation>
    <scope>NUCLEOTIDE SEQUENCE [LARGE SCALE GENOMIC DNA]</scope>
    <source>
        <strain evidence="9 10">AM42-38</strain>
    </source>
</reference>
<evidence type="ECO:0000256" key="8">
    <source>
        <dbReference type="SAM" id="SignalP"/>
    </source>
</evidence>
<keyword evidence="4" id="KW-1134">Transmembrane beta strand</keyword>
<dbReference type="GO" id="GO:0015562">
    <property type="term" value="F:efflux transmembrane transporter activity"/>
    <property type="evidence" value="ECO:0007669"/>
    <property type="project" value="InterPro"/>
</dbReference>
<gene>
    <name evidence="9" type="ORF">DW921_14160</name>
</gene>
<feature type="signal peptide" evidence="8">
    <location>
        <begin position="1"/>
        <end position="23"/>
    </location>
</feature>
<keyword evidence="3" id="KW-0813">Transport</keyword>
<dbReference type="GO" id="GO:1990281">
    <property type="term" value="C:efflux pump complex"/>
    <property type="evidence" value="ECO:0007669"/>
    <property type="project" value="TreeGrafter"/>
</dbReference>
<evidence type="ECO:0000256" key="1">
    <source>
        <dbReference type="ARBA" id="ARBA00004442"/>
    </source>
</evidence>
<dbReference type="PANTHER" id="PTHR30026:SF20">
    <property type="entry name" value="OUTER MEMBRANE PROTEIN TOLC"/>
    <property type="match status" value="1"/>
</dbReference>
<comment type="caution">
    <text evidence="9">The sequence shown here is derived from an EMBL/GenBank/DDBJ whole genome shotgun (WGS) entry which is preliminary data.</text>
</comment>
<evidence type="ECO:0000256" key="2">
    <source>
        <dbReference type="ARBA" id="ARBA00007613"/>
    </source>
</evidence>
<dbReference type="RefSeq" id="WP_118400993.1">
    <property type="nucleotide sequence ID" value="NZ_CABJGD010000045.1"/>
</dbReference>
<evidence type="ECO:0000313" key="9">
    <source>
        <dbReference type="EMBL" id="RHA73095.1"/>
    </source>
</evidence>
<dbReference type="AlphaFoldDB" id="A0A413SVK7"/>